<evidence type="ECO:0000256" key="10">
    <source>
        <dbReference type="ARBA" id="ARBA00023004"/>
    </source>
</evidence>
<feature type="domain" description="Cytochrome c" evidence="16">
    <location>
        <begin position="54"/>
        <end position="185"/>
    </location>
</feature>
<dbReference type="GO" id="GO:0004130">
    <property type="term" value="F:cytochrome-c peroxidase activity"/>
    <property type="evidence" value="ECO:0007669"/>
    <property type="project" value="TreeGrafter"/>
</dbReference>
<comment type="function">
    <text evidence="11">Involved in methylamine metabolism. Essential for the maturation of the beta subunit of MADH, presumably via a step in the biosynthesis of tryptophan tryptophylquinone (TTQ), the cofactor of MADH.</text>
</comment>
<keyword evidence="8" id="KW-0249">Electron transport</keyword>
<evidence type="ECO:0000256" key="13">
    <source>
        <dbReference type="PIRSR" id="PIRSR000294-1"/>
    </source>
</evidence>
<dbReference type="InterPro" id="IPR004852">
    <property type="entry name" value="Di-haem_cyt_c_peroxidsae"/>
</dbReference>
<evidence type="ECO:0000313" key="17">
    <source>
        <dbReference type="EMBL" id="PQO44979.1"/>
    </source>
</evidence>
<evidence type="ECO:0000256" key="3">
    <source>
        <dbReference type="ARBA" id="ARBA00022448"/>
    </source>
</evidence>
<comment type="PTM">
    <text evidence="13">Binds 2 heme groups per subunit.</text>
</comment>
<evidence type="ECO:0000256" key="12">
    <source>
        <dbReference type="ARBA" id="ARBA00073576"/>
    </source>
</evidence>
<organism evidence="17 18">
    <name type="scientific">Blastopirellula marina</name>
    <dbReference type="NCBI Taxonomy" id="124"/>
    <lineage>
        <taxon>Bacteria</taxon>
        <taxon>Pseudomonadati</taxon>
        <taxon>Planctomycetota</taxon>
        <taxon>Planctomycetia</taxon>
        <taxon>Pirellulales</taxon>
        <taxon>Pirellulaceae</taxon>
        <taxon>Blastopirellula</taxon>
    </lineage>
</organism>
<evidence type="ECO:0000256" key="8">
    <source>
        <dbReference type="ARBA" id="ARBA00022982"/>
    </source>
</evidence>
<dbReference type="AlphaFoldDB" id="A0A2S8GKK1"/>
<evidence type="ECO:0000259" key="16">
    <source>
        <dbReference type="PROSITE" id="PS51007"/>
    </source>
</evidence>
<dbReference type="SUPFAM" id="SSF46626">
    <property type="entry name" value="Cytochrome c"/>
    <property type="match status" value="2"/>
</dbReference>
<feature type="binding site" description="covalent" evidence="13">
    <location>
        <position position="76"/>
    </location>
    <ligand>
        <name>heme c</name>
        <dbReference type="ChEBI" id="CHEBI:61717"/>
        <label>1</label>
    </ligand>
</feature>
<feature type="chain" id="PRO_5015760944" description="Methylamine utilization protein MauG" evidence="15">
    <location>
        <begin position="30"/>
        <end position="332"/>
    </location>
</feature>
<dbReference type="InterPro" id="IPR036909">
    <property type="entry name" value="Cyt_c-like_dom_sf"/>
</dbReference>
<dbReference type="Gene3D" id="1.10.760.10">
    <property type="entry name" value="Cytochrome c-like domain"/>
    <property type="match status" value="3"/>
</dbReference>
<evidence type="ECO:0000313" key="18">
    <source>
        <dbReference type="Proteomes" id="UP000237819"/>
    </source>
</evidence>
<keyword evidence="7" id="KW-0574">Periplasm</keyword>
<reference evidence="17 18" key="1">
    <citation type="submission" date="2018-02" db="EMBL/GenBank/DDBJ databases">
        <title>Comparative genomes isolates from brazilian mangrove.</title>
        <authorList>
            <person name="Araujo J.E."/>
            <person name="Taketani R.G."/>
            <person name="Silva M.C.P."/>
            <person name="Loureco M.V."/>
            <person name="Andreote F.D."/>
        </authorList>
    </citation>
    <scope>NUCLEOTIDE SEQUENCE [LARGE SCALE GENOMIC DNA]</scope>
    <source>
        <strain evidence="17 18">Nap-Phe MGV</strain>
    </source>
</reference>
<dbReference type="InterPro" id="IPR051395">
    <property type="entry name" value="Cytochrome_c_Peroxidase/MauG"/>
</dbReference>
<keyword evidence="3" id="KW-0813">Transport</keyword>
<dbReference type="Pfam" id="PF03150">
    <property type="entry name" value="CCP_MauG"/>
    <property type="match status" value="1"/>
</dbReference>
<dbReference type="EMBL" id="PUHZ01000016">
    <property type="protein sequence ID" value="PQO44979.1"/>
    <property type="molecule type" value="Genomic_DNA"/>
</dbReference>
<feature type="domain" description="Cytochrome c" evidence="16">
    <location>
        <begin position="205"/>
        <end position="311"/>
    </location>
</feature>
<gene>
    <name evidence="17" type="ORF">C5Y93_15710</name>
</gene>
<dbReference type="OrthoDB" id="9772811at2"/>
<dbReference type="GO" id="GO:0042597">
    <property type="term" value="C:periplasmic space"/>
    <property type="evidence" value="ECO:0007669"/>
    <property type="project" value="UniProtKB-SubCell"/>
</dbReference>
<keyword evidence="10 14" id="KW-0408">Iron</keyword>
<dbReference type="RefSeq" id="WP_105336379.1">
    <property type="nucleotide sequence ID" value="NZ_PUHZ01000016.1"/>
</dbReference>
<evidence type="ECO:0000256" key="1">
    <source>
        <dbReference type="ARBA" id="ARBA00004418"/>
    </source>
</evidence>
<keyword evidence="17" id="KW-0575">Peroxidase</keyword>
<dbReference type="GO" id="GO:0046872">
    <property type="term" value="F:metal ion binding"/>
    <property type="evidence" value="ECO:0007669"/>
    <property type="project" value="UniProtKB-KW"/>
</dbReference>
<sequence length="332" mass="36726">MSLLSALPMILRTLSLFVLLVALAGSAIADDFISDVPLGLDWVRVPDDNPQSPAKIALGRRLFFDSQLSRDKSISCASCHDPKHGWSLATPLAKGVDGRVGERNPPSIINTGLQHSLFWDGRARTLEEQALEPIQNRVEMDMELGELEKRLTADRTYVLQFRQAFGGEVTAARIAQAIAAFERTLLAAETPYDLFRNGRATAMDDQMSRGSSVFFSRANCGDCHIAKVLTDHQLHDTGVGASPKLIRTPMLRDLERTAPYMHDGSFATLRDVVEYYDRGGNQRAGLDPRMRPLNLTRQEKEDLLYFLTAGLRSRAYPGVEISAGIELPTNSP</sequence>
<comment type="subcellular location">
    <subcellularLocation>
        <location evidence="1">Periplasm</location>
    </subcellularLocation>
</comment>
<dbReference type="PIRSF" id="PIRSF000294">
    <property type="entry name" value="Cytochrome-c_peroxidase"/>
    <property type="match status" value="1"/>
</dbReference>
<name>A0A2S8GKK1_9BACT</name>
<evidence type="ECO:0000256" key="4">
    <source>
        <dbReference type="ARBA" id="ARBA00022617"/>
    </source>
</evidence>
<dbReference type="GO" id="GO:0009055">
    <property type="term" value="F:electron transfer activity"/>
    <property type="evidence" value="ECO:0007669"/>
    <property type="project" value="InterPro"/>
</dbReference>
<feature type="signal peptide" evidence="15">
    <location>
        <begin position="1"/>
        <end position="29"/>
    </location>
</feature>
<evidence type="ECO:0000256" key="2">
    <source>
        <dbReference type="ARBA" id="ARBA00004856"/>
    </source>
</evidence>
<keyword evidence="9" id="KW-0560">Oxidoreductase</keyword>
<proteinExistence type="predicted"/>
<keyword evidence="6 15" id="KW-0732">Signal</keyword>
<dbReference type="InterPro" id="IPR009056">
    <property type="entry name" value="Cyt_c-like_dom"/>
</dbReference>
<evidence type="ECO:0000256" key="14">
    <source>
        <dbReference type="PIRSR" id="PIRSR000294-2"/>
    </source>
</evidence>
<accession>A0A2S8GKK1</accession>
<dbReference type="Proteomes" id="UP000237819">
    <property type="component" value="Unassembled WGS sequence"/>
</dbReference>
<feature type="binding site" description="axial binding residue" evidence="14">
    <location>
        <position position="224"/>
    </location>
    <ligand>
        <name>heme c</name>
        <dbReference type="ChEBI" id="CHEBI:61717"/>
        <label>2</label>
    </ligand>
    <ligandPart>
        <name>Fe</name>
        <dbReference type="ChEBI" id="CHEBI:18248"/>
    </ligandPart>
</feature>
<feature type="binding site" description="axial binding residue" evidence="14">
    <location>
        <position position="80"/>
    </location>
    <ligand>
        <name>heme c</name>
        <dbReference type="ChEBI" id="CHEBI:61717"/>
        <label>1</label>
    </ligand>
    <ligandPart>
        <name>Fe</name>
        <dbReference type="ChEBI" id="CHEBI:18248"/>
    </ligandPart>
</feature>
<dbReference type="FunFam" id="1.10.760.10:FF:000019">
    <property type="entry name" value="Di-heme cytochrome C peroxidase"/>
    <property type="match status" value="1"/>
</dbReference>
<evidence type="ECO:0000256" key="6">
    <source>
        <dbReference type="ARBA" id="ARBA00022729"/>
    </source>
</evidence>
<evidence type="ECO:0000256" key="15">
    <source>
        <dbReference type="SAM" id="SignalP"/>
    </source>
</evidence>
<evidence type="ECO:0000256" key="9">
    <source>
        <dbReference type="ARBA" id="ARBA00023002"/>
    </source>
</evidence>
<feature type="binding site" description="covalent" evidence="13">
    <location>
        <position position="223"/>
    </location>
    <ligand>
        <name>heme c</name>
        <dbReference type="ChEBI" id="CHEBI:61717"/>
        <label>2</label>
    </ligand>
</feature>
<dbReference type="InterPro" id="IPR026259">
    <property type="entry name" value="MauG/Cytc_peroxidase"/>
</dbReference>
<feature type="binding site" description="covalent" evidence="13">
    <location>
        <position position="79"/>
    </location>
    <ligand>
        <name>heme c</name>
        <dbReference type="ChEBI" id="CHEBI:61717"/>
        <label>1</label>
    </ligand>
</feature>
<feature type="binding site" description="covalent" evidence="13">
    <location>
        <position position="220"/>
    </location>
    <ligand>
        <name>heme c</name>
        <dbReference type="ChEBI" id="CHEBI:61717"/>
        <label>2</label>
    </ligand>
</feature>
<comment type="pathway">
    <text evidence="2">One-carbon metabolism; methylamine degradation.</text>
</comment>
<protein>
    <recommendedName>
        <fullName evidence="12">Methylamine utilization protein MauG</fullName>
    </recommendedName>
</protein>
<keyword evidence="5 14" id="KW-0479">Metal-binding</keyword>
<dbReference type="PANTHER" id="PTHR30600:SF10">
    <property type="entry name" value="BLL6722 PROTEIN"/>
    <property type="match status" value="1"/>
</dbReference>
<evidence type="ECO:0000256" key="5">
    <source>
        <dbReference type="ARBA" id="ARBA00022723"/>
    </source>
</evidence>
<dbReference type="GO" id="GO:0020037">
    <property type="term" value="F:heme binding"/>
    <property type="evidence" value="ECO:0007669"/>
    <property type="project" value="InterPro"/>
</dbReference>
<dbReference type="PROSITE" id="PS51007">
    <property type="entry name" value="CYTC"/>
    <property type="match status" value="2"/>
</dbReference>
<evidence type="ECO:0000256" key="11">
    <source>
        <dbReference type="ARBA" id="ARBA00058991"/>
    </source>
</evidence>
<evidence type="ECO:0000256" key="7">
    <source>
        <dbReference type="ARBA" id="ARBA00022764"/>
    </source>
</evidence>
<comment type="cofactor">
    <cofactor evidence="13">
        <name>heme</name>
        <dbReference type="ChEBI" id="CHEBI:30413"/>
    </cofactor>
    <text evidence="13">Binds 2 heme groups.</text>
</comment>
<comment type="caution">
    <text evidence="17">The sequence shown here is derived from an EMBL/GenBank/DDBJ whole genome shotgun (WGS) entry which is preliminary data.</text>
</comment>
<dbReference type="PANTHER" id="PTHR30600">
    <property type="entry name" value="CYTOCHROME C PEROXIDASE-RELATED"/>
    <property type="match status" value="1"/>
</dbReference>
<keyword evidence="4 13" id="KW-0349">Heme</keyword>